<gene>
    <name evidence="9" type="ORF">CLEI1391_LOCUS10831</name>
</gene>
<feature type="transmembrane region" description="Helical" evidence="8">
    <location>
        <begin position="271"/>
        <end position="290"/>
    </location>
</feature>
<dbReference type="InterPro" id="IPR009262">
    <property type="entry name" value="SLC35_F1/F2/F6"/>
</dbReference>
<dbReference type="InterPro" id="IPR052221">
    <property type="entry name" value="SLC35F_Transporter"/>
</dbReference>
<evidence type="ECO:0000256" key="6">
    <source>
        <dbReference type="ARBA" id="ARBA00023136"/>
    </source>
</evidence>
<evidence type="ECO:0000256" key="8">
    <source>
        <dbReference type="SAM" id="Phobius"/>
    </source>
</evidence>
<organism evidence="9">
    <name type="scientific">Chlamydomonas leiostraca</name>
    <dbReference type="NCBI Taxonomy" id="1034604"/>
    <lineage>
        <taxon>Eukaryota</taxon>
        <taxon>Viridiplantae</taxon>
        <taxon>Chlorophyta</taxon>
        <taxon>core chlorophytes</taxon>
        <taxon>Chlorophyceae</taxon>
        <taxon>CS clade</taxon>
        <taxon>Chlamydomonadales</taxon>
        <taxon>Chlamydomonadaceae</taxon>
        <taxon>Chlamydomonas</taxon>
    </lineage>
</organism>
<comment type="subcellular location">
    <subcellularLocation>
        <location evidence="1">Membrane</location>
        <topology evidence="1">Multi-pass membrane protein</topology>
    </subcellularLocation>
</comment>
<name>A0A7S0WT80_9CHLO</name>
<protein>
    <recommendedName>
        <fullName evidence="10">EamA domain-containing protein</fullName>
    </recommendedName>
</protein>
<comment type="similarity">
    <text evidence="2">Belongs to the SLC35F solute transporter family.</text>
</comment>
<dbReference type="AlphaFoldDB" id="A0A7S0WT80"/>
<evidence type="ECO:0000256" key="4">
    <source>
        <dbReference type="ARBA" id="ARBA00022692"/>
    </source>
</evidence>
<dbReference type="GO" id="GO:0016020">
    <property type="term" value="C:membrane"/>
    <property type="evidence" value="ECO:0007669"/>
    <property type="project" value="UniProtKB-SubCell"/>
</dbReference>
<feature type="transmembrane region" description="Helical" evidence="8">
    <location>
        <begin position="104"/>
        <end position="123"/>
    </location>
</feature>
<feature type="region of interest" description="Disordered" evidence="7">
    <location>
        <begin position="562"/>
        <end position="585"/>
    </location>
</feature>
<keyword evidence="4 8" id="KW-0812">Transmembrane</keyword>
<dbReference type="Pfam" id="PF06027">
    <property type="entry name" value="SLC35F"/>
    <property type="match status" value="1"/>
</dbReference>
<reference evidence="9" key="1">
    <citation type="submission" date="2021-01" db="EMBL/GenBank/DDBJ databases">
        <authorList>
            <person name="Corre E."/>
            <person name="Pelletier E."/>
            <person name="Niang G."/>
            <person name="Scheremetjew M."/>
            <person name="Finn R."/>
            <person name="Kale V."/>
            <person name="Holt S."/>
            <person name="Cochrane G."/>
            <person name="Meng A."/>
            <person name="Brown T."/>
            <person name="Cohen L."/>
        </authorList>
    </citation>
    <scope>NUCLEOTIDE SEQUENCE</scope>
    <source>
        <strain evidence="9">SAG 11-49</strain>
    </source>
</reference>
<evidence type="ECO:0000256" key="5">
    <source>
        <dbReference type="ARBA" id="ARBA00022989"/>
    </source>
</evidence>
<evidence type="ECO:0000256" key="2">
    <source>
        <dbReference type="ARBA" id="ARBA00007863"/>
    </source>
</evidence>
<feature type="compositionally biased region" description="Low complexity" evidence="7">
    <location>
        <begin position="375"/>
        <end position="422"/>
    </location>
</feature>
<feature type="transmembrane region" description="Helical" evidence="8">
    <location>
        <begin position="192"/>
        <end position="214"/>
    </location>
</feature>
<dbReference type="InterPro" id="IPR037185">
    <property type="entry name" value="EmrE-like"/>
</dbReference>
<keyword evidence="6 8" id="KW-0472">Membrane</keyword>
<feature type="transmembrane region" description="Helical" evidence="8">
    <location>
        <begin position="226"/>
        <end position="251"/>
    </location>
</feature>
<dbReference type="EMBL" id="HBFB01019309">
    <property type="protein sequence ID" value="CAD8682719.1"/>
    <property type="molecule type" value="Transcribed_RNA"/>
</dbReference>
<dbReference type="PANTHER" id="PTHR14233">
    <property type="entry name" value="DUF914-RELATED"/>
    <property type="match status" value="1"/>
</dbReference>
<dbReference type="SUPFAM" id="SSF103481">
    <property type="entry name" value="Multidrug resistance efflux transporter EmrE"/>
    <property type="match status" value="1"/>
</dbReference>
<keyword evidence="3" id="KW-0813">Transport</keyword>
<sequence length="585" mass="60187">MQTTTTKQLLWAVALAQGLSFLLCLMGITSQVLANNGINAPTTQSLCNYALLACTCWIVHLWLHKWRLPAAKNKWYVYALLAFLDVEANFLVTKAYQFTSITSVTLLDCFTIPAVMALSWVVFRARYRAVHLVGAALCVAGLVVLVLTDGSSTTGGSNPVLGDVLVICGACVYAVCNVAQERLLVDTSRWELLAYVGSFGAGIAGVQALVLELGAWQSAQWGPATWGALAGFALSLYTFSLLLPSVLMWGGSTVLNLSLLTSDLWAAGARAAFFGGFGGTAGFFVLAMVCEGIGITAYTFAGNTHQYQAVDTKDGNTGTPGISTGFDFWPAAAGAGNDACHQQRASSEYSDLHLEHQPLRSGVSSSTGGPTDGLSSRPSYAAPSPAGGPHSTSRLDRVSGGYVGSSSGIAPPAPGSSSPAGAHYGGGVHHGAGGAAGLLSGHFQARPQSHSSGGGMCSSFSPSPPQAEASLRAAGMELRELHQSQQHHPGLLARPAAPAALPSASRTLQPALDVLAHPPLPHAPAPIQQQGMLGLCQAAGAAAAHGAGEDDAVHVIDLGAHDVGGDGQGHSGHDELEPMLGGHTQ</sequence>
<dbReference type="PANTHER" id="PTHR14233:SF4">
    <property type="entry name" value="SOLUTE CARRIER FAMILY 35 MEMBER F2"/>
    <property type="match status" value="1"/>
</dbReference>
<feature type="transmembrane region" description="Helical" evidence="8">
    <location>
        <begin position="129"/>
        <end position="148"/>
    </location>
</feature>
<feature type="region of interest" description="Disordered" evidence="7">
    <location>
        <begin position="444"/>
        <end position="467"/>
    </location>
</feature>
<dbReference type="GO" id="GO:0022857">
    <property type="term" value="F:transmembrane transporter activity"/>
    <property type="evidence" value="ECO:0007669"/>
    <property type="project" value="InterPro"/>
</dbReference>
<feature type="transmembrane region" description="Helical" evidence="8">
    <location>
        <begin position="160"/>
        <end position="180"/>
    </location>
</feature>
<proteinExistence type="inferred from homology"/>
<feature type="region of interest" description="Disordered" evidence="7">
    <location>
        <begin position="358"/>
        <end position="428"/>
    </location>
</feature>
<evidence type="ECO:0000256" key="3">
    <source>
        <dbReference type="ARBA" id="ARBA00022448"/>
    </source>
</evidence>
<keyword evidence="5 8" id="KW-1133">Transmembrane helix</keyword>
<feature type="transmembrane region" description="Helical" evidence="8">
    <location>
        <begin position="46"/>
        <end position="63"/>
    </location>
</feature>
<evidence type="ECO:0000313" key="9">
    <source>
        <dbReference type="EMBL" id="CAD8682719.1"/>
    </source>
</evidence>
<accession>A0A7S0WT80</accession>
<feature type="transmembrane region" description="Helical" evidence="8">
    <location>
        <begin position="12"/>
        <end position="34"/>
    </location>
</feature>
<evidence type="ECO:0008006" key="10">
    <source>
        <dbReference type="Google" id="ProtNLM"/>
    </source>
</evidence>
<feature type="transmembrane region" description="Helical" evidence="8">
    <location>
        <begin position="75"/>
        <end position="92"/>
    </location>
</feature>
<evidence type="ECO:0000256" key="7">
    <source>
        <dbReference type="SAM" id="MobiDB-lite"/>
    </source>
</evidence>
<evidence type="ECO:0000256" key="1">
    <source>
        <dbReference type="ARBA" id="ARBA00004141"/>
    </source>
</evidence>